<comment type="caution">
    <text evidence="9">The sequence shown here is derived from an EMBL/GenBank/DDBJ whole genome shotgun (WGS) entry which is preliminary data.</text>
</comment>
<evidence type="ECO:0000256" key="6">
    <source>
        <dbReference type="ARBA" id="ARBA00022840"/>
    </source>
</evidence>
<dbReference type="SUPFAM" id="SSF52540">
    <property type="entry name" value="P-loop containing nucleoside triphosphate hydrolases"/>
    <property type="match status" value="1"/>
</dbReference>
<evidence type="ECO:0000256" key="7">
    <source>
        <dbReference type="ARBA" id="ARBA00023136"/>
    </source>
</evidence>
<reference evidence="9" key="1">
    <citation type="submission" date="2021-03" db="EMBL/GenBank/DDBJ databases">
        <title>Proteiniclasticum marinus sp. nov., isolated from tidal flat sediment.</title>
        <authorList>
            <person name="Namirimu T."/>
            <person name="Yang J.-A."/>
            <person name="Yang S.-H."/>
            <person name="Kim Y.-J."/>
            <person name="Kwon K.K."/>
        </authorList>
    </citation>
    <scope>NUCLEOTIDE SEQUENCE</scope>
    <source>
        <strain evidence="9">SCR006</strain>
    </source>
</reference>
<dbReference type="InterPro" id="IPR003593">
    <property type="entry name" value="AAA+_ATPase"/>
</dbReference>
<dbReference type="GO" id="GO:0005886">
    <property type="term" value="C:plasma membrane"/>
    <property type="evidence" value="ECO:0007669"/>
    <property type="project" value="UniProtKB-SubCell"/>
</dbReference>
<dbReference type="NCBIfam" id="TIGR01727">
    <property type="entry name" value="oligo_HPY"/>
    <property type="match status" value="1"/>
</dbReference>
<dbReference type="Pfam" id="PF00005">
    <property type="entry name" value="ABC_tran"/>
    <property type="match status" value="1"/>
</dbReference>
<dbReference type="InterPro" id="IPR013563">
    <property type="entry name" value="Oligopep_ABC_C"/>
</dbReference>
<keyword evidence="3" id="KW-0813">Transport</keyword>
<proteinExistence type="inferred from homology"/>
<evidence type="ECO:0000259" key="8">
    <source>
        <dbReference type="PROSITE" id="PS50893"/>
    </source>
</evidence>
<dbReference type="AlphaFoldDB" id="A0A939KGF5"/>
<dbReference type="InterPro" id="IPR027417">
    <property type="entry name" value="P-loop_NTPase"/>
</dbReference>
<dbReference type="GO" id="GO:0015833">
    <property type="term" value="P:peptide transport"/>
    <property type="evidence" value="ECO:0007669"/>
    <property type="project" value="InterPro"/>
</dbReference>
<dbReference type="GO" id="GO:0016887">
    <property type="term" value="F:ATP hydrolysis activity"/>
    <property type="evidence" value="ECO:0007669"/>
    <property type="project" value="InterPro"/>
</dbReference>
<evidence type="ECO:0000256" key="2">
    <source>
        <dbReference type="ARBA" id="ARBA00005417"/>
    </source>
</evidence>
<gene>
    <name evidence="9" type="ORF">J3A84_10530</name>
</gene>
<dbReference type="InterPro" id="IPR050388">
    <property type="entry name" value="ABC_Ni/Peptide_Import"/>
</dbReference>
<comment type="subcellular location">
    <subcellularLocation>
        <location evidence="1">Cell membrane</location>
        <topology evidence="1">Peripheral membrane protein</topology>
    </subcellularLocation>
</comment>
<protein>
    <submittedName>
        <fullName evidence="9">ABC transporter ATP-binding protein</fullName>
    </submittedName>
</protein>
<keyword evidence="4" id="KW-1003">Cell membrane</keyword>
<dbReference type="Gene3D" id="3.40.50.300">
    <property type="entry name" value="P-loop containing nucleotide triphosphate hydrolases"/>
    <property type="match status" value="1"/>
</dbReference>
<keyword evidence="6 9" id="KW-0067">ATP-binding</keyword>
<dbReference type="RefSeq" id="WP_207599984.1">
    <property type="nucleotide sequence ID" value="NZ_JAFNJU010000007.1"/>
</dbReference>
<organism evidence="9 10">
    <name type="scientific">Proteiniclasticum aestuarii</name>
    <dbReference type="NCBI Taxonomy" id="2817862"/>
    <lineage>
        <taxon>Bacteria</taxon>
        <taxon>Bacillati</taxon>
        <taxon>Bacillota</taxon>
        <taxon>Clostridia</taxon>
        <taxon>Eubacteriales</taxon>
        <taxon>Clostridiaceae</taxon>
        <taxon>Proteiniclasticum</taxon>
    </lineage>
</organism>
<keyword evidence="10" id="KW-1185">Reference proteome</keyword>
<dbReference type="PROSITE" id="PS50893">
    <property type="entry name" value="ABC_TRANSPORTER_2"/>
    <property type="match status" value="1"/>
</dbReference>
<evidence type="ECO:0000256" key="4">
    <source>
        <dbReference type="ARBA" id="ARBA00022475"/>
    </source>
</evidence>
<name>A0A939KGF5_9CLOT</name>
<dbReference type="PANTHER" id="PTHR43297">
    <property type="entry name" value="OLIGOPEPTIDE TRANSPORT ATP-BINDING PROTEIN APPD"/>
    <property type="match status" value="1"/>
</dbReference>
<feature type="domain" description="ABC transporter" evidence="8">
    <location>
        <begin position="21"/>
        <end position="256"/>
    </location>
</feature>
<dbReference type="GO" id="GO:0005524">
    <property type="term" value="F:ATP binding"/>
    <property type="evidence" value="ECO:0007669"/>
    <property type="project" value="UniProtKB-KW"/>
</dbReference>
<dbReference type="InterPro" id="IPR003439">
    <property type="entry name" value="ABC_transporter-like_ATP-bd"/>
</dbReference>
<evidence type="ECO:0000313" key="9">
    <source>
        <dbReference type="EMBL" id="MBO1265467.1"/>
    </source>
</evidence>
<dbReference type="Proteomes" id="UP000664218">
    <property type="component" value="Unassembled WGS sequence"/>
</dbReference>
<evidence type="ECO:0000256" key="1">
    <source>
        <dbReference type="ARBA" id="ARBA00004202"/>
    </source>
</evidence>
<accession>A0A939KGF5</accession>
<dbReference type="EMBL" id="JAFNJU010000007">
    <property type="protein sequence ID" value="MBO1265467.1"/>
    <property type="molecule type" value="Genomic_DNA"/>
</dbReference>
<evidence type="ECO:0000256" key="5">
    <source>
        <dbReference type="ARBA" id="ARBA00022741"/>
    </source>
</evidence>
<sequence length="336" mass="37103">MITAQAAGKRGEETMRRNTAISVDGLWVSFTTPEGIMHPVRNLSLEVCHGEILAILGESGAGKSLLAKTFMGILPSDAQVVKGEVSDSFGFEERAMVLQDPKKFLDPTLSIGKQIMETLKYSGVRRSQRRSEAMKLLERVAMDDSEKRFHQYVHELSGGLAQRAVMAVALAKKPKLLIADEPTTALDEKNEEKLIDLLVELSEETALTTILVTHNLQAARKAAHRIAVMYAGRIIEIGTKEEVLTQPVHPYTQALLASDQFRKNDKGRLVTIQGIPPCPMNFPKGDAFSVRNPDALVMDFLEEPPMMKVSDTHYAATWLLDPRCKRSKIAEGGTHG</sequence>
<evidence type="ECO:0000256" key="3">
    <source>
        <dbReference type="ARBA" id="ARBA00022448"/>
    </source>
</evidence>
<keyword evidence="5" id="KW-0547">Nucleotide-binding</keyword>
<dbReference type="Pfam" id="PF08352">
    <property type="entry name" value="oligo_HPY"/>
    <property type="match status" value="1"/>
</dbReference>
<dbReference type="CDD" id="cd03257">
    <property type="entry name" value="ABC_NikE_OppD_transporters"/>
    <property type="match status" value="1"/>
</dbReference>
<comment type="similarity">
    <text evidence="2">Belongs to the ABC transporter superfamily.</text>
</comment>
<evidence type="ECO:0000313" key="10">
    <source>
        <dbReference type="Proteomes" id="UP000664218"/>
    </source>
</evidence>
<dbReference type="SMART" id="SM00382">
    <property type="entry name" value="AAA"/>
    <property type="match status" value="1"/>
</dbReference>
<dbReference type="PANTHER" id="PTHR43297:SF2">
    <property type="entry name" value="DIPEPTIDE TRANSPORT ATP-BINDING PROTEIN DPPD"/>
    <property type="match status" value="1"/>
</dbReference>
<keyword evidence="7" id="KW-0472">Membrane</keyword>